<sequence length="87" mass="9369">MQRAVAVFLGVGDVVVELLRNVSPQGMHDTQRGVAIANLGHQHANGTNVVDLAELQPLLLHLPPDRIDVLGTSVDLGMKCRLRSARP</sequence>
<dbReference type="AlphaFoldDB" id="A0A172WJW2"/>
<organism evidence="1 2">
    <name type="scientific">Stutzerimonas stutzeri</name>
    <name type="common">Pseudomonas stutzeri</name>
    <dbReference type="NCBI Taxonomy" id="316"/>
    <lineage>
        <taxon>Bacteria</taxon>
        <taxon>Pseudomonadati</taxon>
        <taxon>Pseudomonadota</taxon>
        <taxon>Gammaproteobacteria</taxon>
        <taxon>Pseudomonadales</taxon>
        <taxon>Pseudomonadaceae</taxon>
        <taxon>Stutzerimonas</taxon>
    </lineage>
</organism>
<dbReference type="Proteomes" id="UP000077787">
    <property type="component" value="Chromosome"/>
</dbReference>
<accession>A0A172WJW2</accession>
<evidence type="ECO:0000313" key="2">
    <source>
        <dbReference type="Proteomes" id="UP000077787"/>
    </source>
</evidence>
<evidence type="ECO:0000313" key="1">
    <source>
        <dbReference type="EMBL" id="ANF23639.1"/>
    </source>
</evidence>
<protein>
    <submittedName>
        <fullName evidence="1">Uncharacterized protein</fullName>
    </submittedName>
</protein>
<proteinExistence type="predicted"/>
<gene>
    <name evidence="1" type="ORF">PS273GM_00015</name>
</gene>
<reference evidence="1 2" key="1">
    <citation type="submission" date="2016-05" db="EMBL/GenBank/DDBJ databases">
        <title>Genome sequence of Pseudomonas stutzeri 273 and identification of the exopolysaccharide biosynthesis locus.</title>
        <authorList>
            <person name="Wu S."/>
            <person name="Sun C."/>
        </authorList>
    </citation>
    <scope>NUCLEOTIDE SEQUENCE [LARGE SCALE GENOMIC DNA]</scope>
    <source>
        <strain evidence="1 2">273</strain>
    </source>
</reference>
<dbReference type="EMBL" id="CP015641">
    <property type="protein sequence ID" value="ANF23639.1"/>
    <property type="molecule type" value="Genomic_DNA"/>
</dbReference>
<name>A0A172WJW2_STUST</name>